<dbReference type="EMBL" id="SORF01000006">
    <property type="protein sequence ID" value="TDY46659.1"/>
    <property type="molecule type" value="Genomic_DNA"/>
</dbReference>
<dbReference type="EMBL" id="SORF01000006">
    <property type="protein sequence ID" value="TDY46656.1"/>
    <property type="molecule type" value="Genomic_DNA"/>
</dbReference>
<evidence type="ECO:0000313" key="3">
    <source>
        <dbReference type="Proteomes" id="UP000294581"/>
    </source>
</evidence>
<name>A0A4R8LMU5_9BACL</name>
<keyword evidence="3" id="KW-1185">Reference proteome</keyword>
<dbReference type="Proteomes" id="UP000294581">
    <property type="component" value="Unassembled WGS sequence"/>
</dbReference>
<dbReference type="AlphaFoldDB" id="A0A4R8LMU5"/>
<sequence length="51" mass="5754">MKVRASWIYVESKQALVPFADAEELWREKARQVIEPLVRRKLAGEAGGGGR</sequence>
<proteinExistence type="predicted"/>
<gene>
    <name evidence="1" type="ORF">C7445_10682</name>
    <name evidence="2" type="ORF">C7445_10685</name>
</gene>
<organism evidence="1 3">
    <name type="scientific">Alicyclobacillus sacchari</name>
    <dbReference type="NCBI Taxonomy" id="392010"/>
    <lineage>
        <taxon>Bacteria</taxon>
        <taxon>Bacillati</taxon>
        <taxon>Bacillota</taxon>
        <taxon>Bacilli</taxon>
        <taxon>Bacillales</taxon>
        <taxon>Alicyclobacillaceae</taxon>
        <taxon>Alicyclobacillus</taxon>
    </lineage>
</organism>
<protein>
    <submittedName>
        <fullName evidence="1">Uncharacterized protein</fullName>
    </submittedName>
</protein>
<evidence type="ECO:0000313" key="2">
    <source>
        <dbReference type="EMBL" id="TDY46659.1"/>
    </source>
</evidence>
<comment type="caution">
    <text evidence="1">The sequence shown here is derived from an EMBL/GenBank/DDBJ whole genome shotgun (WGS) entry which is preliminary data.</text>
</comment>
<evidence type="ECO:0000313" key="1">
    <source>
        <dbReference type="EMBL" id="TDY46656.1"/>
    </source>
</evidence>
<accession>A0A4R8LMU5</accession>
<reference evidence="1 3" key="1">
    <citation type="submission" date="2019-03" db="EMBL/GenBank/DDBJ databases">
        <title>Genomic Encyclopedia of Type Strains, Phase IV (KMG-IV): sequencing the most valuable type-strain genomes for metagenomic binning, comparative biology and taxonomic classification.</title>
        <authorList>
            <person name="Goeker M."/>
        </authorList>
    </citation>
    <scope>NUCLEOTIDE SEQUENCE [LARGE SCALE GENOMIC DNA]</scope>
    <source>
        <strain evidence="1 3">DSM 17974</strain>
    </source>
</reference>
<dbReference type="RefSeq" id="WP_166669048.1">
    <property type="nucleotide sequence ID" value="NZ_SORF01000006.1"/>
</dbReference>